<feature type="region of interest" description="Disordered" evidence="1">
    <location>
        <begin position="1"/>
        <end position="35"/>
    </location>
</feature>
<reference evidence="3" key="2">
    <citation type="submission" date="2002-09" db="EMBL/GenBank/DDBJ databases">
        <title>Oryza sativa nipponbare(GA3) genomic DNA, chromosome 6, BAC clone:OSJNBa0042E12.</title>
        <authorList>
            <person name="Sasaki T."/>
            <person name="Matsumoto T."/>
            <person name="Katayose Y."/>
        </authorList>
    </citation>
    <scope>NUCLEOTIDE SEQUENCE</scope>
</reference>
<reference evidence="2" key="1">
    <citation type="submission" date="2001-08" db="EMBL/GenBank/DDBJ databases">
        <title>Oryza sativa nipponbare(GA3) genomic DNA, chromosome 6, BAC clone:OJ1217_C01.</title>
        <authorList>
            <person name="Sasaki T."/>
            <person name="Matsumoto T."/>
            <person name="Yamamoto K."/>
        </authorList>
    </citation>
    <scope>NUCLEOTIDE SEQUENCE</scope>
</reference>
<gene>
    <name evidence="2" type="ORF">OJ1217_C01.20</name>
    <name evidence="3" type="ORF">OSJNBa0042E12.10</name>
</gene>
<dbReference type="EMBL" id="AP004007">
    <property type="protein sequence ID" value="BAD53989.1"/>
    <property type="molecule type" value="Genomic_DNA"/>
</dbReference>
<dbReference type="InterPro" id="IPR006740">
    <property type="entry name" value="DUF604"/>
</dbReference>
<evidence type="ECO:0000313" key="4">
    <source>
        <dbReference type="Proteomes" id="UP000000763"/>
    </source>
</evidence>
<evidence type="ECO:0000256" key="1">
    <source>
        <dbReference type="SAM" id="MobiDB-lite"/>
    </source>
</evidence>
<feature type="compositionally biased region" description="Gly residues" evidence="1">
    <location>
        <begin position="86"/>
        <end position="95"/>
    </location>
</feature>
<dbReference type="EMBL" id="AP005748">
    <property type="protein sequence ID" value="BAD62095.1"/>
    <property type="molecule type" value="Genomic_DNA"/>
</dbReference>
<feature type="compositionally biased region" description="Low complexity" evidence="1">
    <location>
        <begin position="105"/>
        <end position="117"/>
    </location>
</feature>
<evidence type="ECO:0000313" key="3">
    <source>
        <dbReference type="EMBL" id="BAD62095.1"/>
    </source>
</evidence>
<reference evidence="4" key="3">
    <citation type="journal article" date="2005" name="Nature">
        <title>The map-based sequence of the rice genome.</title>
        <authorList>
            <consortium name="International rice genome sequencing project (IRGSP)"/>
            <person name="Matsumoto T."/>
            <person name="Wu J."/>
            <person name="Kanamori H."/>
            <person name="Katayose Y."/>
            <person name="Fujisawa M."/>
            <person name="Namiki N."/>
            <person name="Mizuno H."/>
            <person name="Yamamoto K."/>
            <person name="Antonio B.A."/>
            <person name="Baba T."/>
            <person name="Sakata K."/>
            <person name="Nagamura Y."/>
            <person name="Aoki H."/>
            <person name="Arikawa K."/>
            <person name="Arita K."/>
            <person name="Bito T."/>
            <person name="Chiden Y."/>
            <person name="Fujitsuka N."/>
            <person name="Fukunaka R."/>
            <person name="Hamada M."/>
            <person name="Harada C."/>
            <person name="Hayashi A."/>
            <person name="Hijishita S."/>
            <person name="Honda M."/>
            <person name="Hosokawa S."/>
            <person name="Ichikawa Y."/>
            <person name="Idonuma A."/>
            <person name="Iijima M."/>
            <person name="Ikeda M."/>
            <person name="Ikeno M."/>
            <person name="Ito K."/>
            <person name="Ito S."/>
            <person name="Ito T."/>
            <person name="Ito Y."/>
            <person name="Ito Y."/>
            <person name="Iwabuchi A."/>
            <person name="Kamiya K."/>
            <person name="Karasawa W."/>
            <person name="Kurita K."/>
            <person name="Katagiri S."/>
            <person name="Kikuta A."/>
            <person name="Kobayashi H."/>
            <person name="Kobayashi N."/>
            <person name="Machita K."/>
            <person name="Maehara T."/>
            <person name="Masukawa M."/>
            <person name="Mizubayashi T."/>
            <person name="Mukai Y."/>
            <person name="Nagasaki H."/>
            <person name="Nagata Y."/>
            <person name="Naito S."/>
            <person name="Nakashima M."/>
            <person name="Nakama Y."/>
            <person name="Nakamichi Y."/>
            <person name="Nakamura M."/>
            <person name="Meguro A."/>
            <person name="Negishi M."/>
            <person name="Ohta I."/>
            <person name="Ohta T."/>
            <person name="Okamoto M."/>
            <person name="Ono N."/>
            <person name="Saji S."/>
            <person name="Sakaguchi M."/>
            <person name="Sakai K."/>
            <person name="Shibata M."/>
            <person name="Shimokawa T."/>
            <person name="Song J."/>
            <person name="Takazaki Y."/>
            <person name="Terasawa K."/>
            <person name="Tsugane M."/>
            <person name="Tsuji K."/>
            <person name="Ueda S."/>
            <person name="Waki K."/>
            <person name="Yamagata H."/>
            <person name="Yamamoto M."/>
            <person name="Yamamoto S."/>
            <person name="Yamane H."/>
            <person name="Yoshiki S."/>
            <person name="Yoshihara R."/>
            <person name="Yukawa K."/>
            <person name="Zhong H."/>
            <person name="Yano M."/>
            <person name="Yuan Q."/>
            <person name="Ouyang S."/>
            <person name="Liu J."/>
            <person name="Jones K.M."/>
            <person name="Gansberger K."/>
            <person name="Moffat K."/>
            <person name="Hill J."/>
            <person name="Bera J."/>
            <person name="Fadrosh D."/>
            <person name="Jin S."/>
            <person name="Johri S."/>
            <person name="Kim M."/>
            <person name="Overton L."/>
            <person name="Reardon M."/>
            <person name="Tsitrin T."/>
            <person name="Vuong H."/>
            <person name="Weaver B."/>
            <person name="Ciecko A."/>
            <person name="Tallon L."/>
            <person name="Jackson J."/>
            <person name="Pai G."/>
            <person name="Aken S.V."/>
            <person name="Utterback T."/>
            <person name="Reidmuller S."/>
            <person name="Feldblyum T."/>
            <person name="Hsiao J."/>
            <person name="Zismann V."/>
            <person name="Iobst S."/>
            <person name="de Vazeille A.R."/>
            <person name="Buell C.R."/>
            <person name="Ying K."/>
            <person name="Li Y."/>
            <person name="Lu T."/>
            <person name="Huang Y."/>
            <person name="Zhao Q."/>
            <person name="Feng Q."/>
            <person name="Zhang L."/>
            <person name="Zhu J."/>
            <person name="Weng Q."/>
            <person name="Mu J."/>
            <person name="Lu Y."/>
            <person name="Fan D."/>
            <person name="Liu Y."/>
            <person name="Guan J."/>
            <person name="Zhang Y."/>
            <person name="Yu S."/>
            <person name="Liu X."/>
            <person name="Zhang Y."/>
            <person name="Hong G."/>
            <person name="Han B."/>
            <person name="Choisne N."/>
            <person name="Demange N."/>
            <person name="Orjeda G."/>
            <person name="Samain S."/>
            <person name="Cattolico L."/>
            <person name="Pelletier E."/>
            <person name="Couloux A."/>
            <person name="Segurens B."/>
            <person name="Wincker P."/>
            <person name="D'Hont A."/>
            <person name="Scarpelli C."/>
            <person name="Weissenbach J."/>
            <person name="Salanoubat M."/>
            <person name="Quetier F."/>
            <person name="Yu Y."/>
            <person name="Kim H.R."/>
            <person name="Rambo T."/>
            <person name="Currie J."/>
            <person name="Collura K."/>
            <person name="Luo M."/>
            <person name="Yang T."/>
            <person name="Ammiraju J.S.S."/>
            <person name="Engler F."/>
            <person name="Soderlund C."/>
            <person name="Wing R.A."/>
            <person name="Palmer L.E."/>
            <person name="de la Bastide M."/>
            <person name="Spiegel L."/>
            <person name="Nascimento L."/>
            <person name="Zutavern T."/>
            <person name="O'Shaughnessy A."/>
            <person name="Dike S."/>
            <person name="Dedhia N."/>
            <person name="Preston R."/>
            <person name="Balija V."/>
            <person name="McCombie W.R."/>
            <person name="Chow T."/>
            <person name="Chen H."/>
            <person name="Chung M."/>
            <person name="Chen C."/>
            <person name="Shaw J."/>
            <person name="Wu H."/>
            <person name="Hsiao K."/>
            <person name="Chao Y."/>
            <person name="Chu M."/>
            <person name="Cheng C."/>
            <person name="Hour A."/>
            <person name="Lee P."/>
            <person name="Lin S."/>
            <person name="Lin Y."/>
            <person name="Liou J."/>
            <person name="Liu S."/>
            <person name="Hsing Y."/>
            <person name="Raghuvanshi S."/>
            <person name="Mohanty A."/>
            <person name="Bharti A.K."/>
            <person name="Gaur A."/>
            <person name="Gupta V."/>
            <person name="Kumar D."/>
            <person name="Ravi V."/>
            <person name="Vij S."/>
            <person name="Kapur A."/>
            <person name="Khurana P."/>
            <person name="Khurana P."/>
            <person name="Khurana J.P."/>
            <person name="Tyagi A.K."/>
            <person name="Gaikwad K."/>
            <person name="Singh A."/>
            <person name="Dalal V."/>
            <person name="Srivastava S."/>
            <person name="Dixit A."/>
            <person name="Pal A.K."/>
            <person name="Ghazi I.A."/>
            <person name="Yadav M."/>
            <person name="Pandit A."/>
            <person name="Bhargava A."/>
            <person name="Sureshbabu K."/>
            <person name="Batra K."/>
            <person name="Sharma T.R."/>
            <person name="Mohapatra T."/>
            <person name="Singh N.K."/>
            <person name="Messing J."/>
            <person name="Nelson A.B."/>
            <person name="Fuks G."/>
            <person name="Kavchok S."/>
            <person name="Keizer G."/>
            <person name="Linton E."/>
            <person name="Llaca V."/>
            <person name="Song R."/>
            <person name="Tanyolac B."/>
            <person name="Young S."/>
            <person name="Ho-Il K."/>
            <person name="Hahn J.H."/>
            <person name="Sangsakoo G."/>
            <person name="Vanavichit A."/>
            <person name="de Mattos Luiz.A.T."/>
            <person name="Zimmer P.D."/>
            <person name="Malone G."/>
            <person name="Dellagostin O."/>
            <person name="de Oliveira A.C."/>
            <person name="Bevan M."/>
            <person name="Bancroft I."/>
            <person name="Minx P."/>
            <person name="Cordum H."/>
            <person name="Wilson R."/>
            <person name="Cheng Z."/>
            <person name="Jin W."/>
            <person name="Jiang J."/>
            <person name="Leong S.A."/>
            <person name="Iwama H."/>
            <person name="Gojobori T."/>
            <person name="Itoh T."/>
            <person name="Niimura Y."/>
            <person name="Fujii Y."/>
            <person name="Habara T."/>
            <person name="Sakai H."/>
            <person name="Sato Y."/>
            <person name="Wilson G."/>
            <person name="Kumar K."/>
            <person name="McCouch S."/>
            <person name="Juretic N."/>
            <person name="Hoen D."/>
            <person name="Wright S."/>
            <person name="Bruskiewich R."/>
            <person name="Bureau T."/>
            <person name="Miyao A."/>
            <person name="Hirochika H."/>
            <person name="Nishikawa T."/>
            <person name="Kadowaki K."/>
            <person name="Sugiura M."/>
            <person name="Burr B."/>
            <person name="Sasaki T."/>
        </authorList>
    </citation>
    <scope>NUCLEOTIDE SEQUENCE [LARGE SCALE GENOMIC DNA]</scope>
    <source>
        <strain evidence="4">cv. Nipponbare</strain>
    </source>
</reference>
<feature type="region of interest" description="Disordered" evidence="1">
    <location>
        <begin position="366"/>
        <end position="439"/>
    </location>
</feature>
<feature type="compositionally biased region" description="Low complexity" evidence="1">
    <location>
        <begin position="418"/>
        <end position="428"/>
    </location>
</feature>
<name>Q5Z5C8_ORYSJ</name>
<proteinExistence type="predicted"/>
<sequence>MATGGRRGRAVPLSKSFSRRLRHGRTGFGGSGHARGMMQLHVASAPSRCRRCWPTGGEETDGARWERRSGGRRYGGSDDGDDAGAGEQGGGGGGEMSMVRYWRRSSVGAGSGSTAVDGGHGIASRPNAGASAGIARPRAISPTAVMNCNAPRAEGQCGGDGVTDGCHRGGSGEAAEEGEIEDDGAVSAGVAQQSMEMPMRTFLNWYRCADYTAYVFNTRPLACQPCQMPQVYYMRQSRLDRRRNTTVTEYERHRVAPVNCGWRIPDLATLLDRVIVLKKPDPDLWKRSPRRNCCRVMSSPKQGKDRKMTNDVGVCRAGGQSECVSREAAGRRPDAPKRDGEGVAARAPAWRAKAAGGARCRHLHARTVPASLPPPRAHLWPPRSSAGPPPGSPSSTSPTWRRPPLPYHRRRRRPPFFPVAAPATAAAASHRRGRANPASPWCHGRATAAAADALPPGCVTVCRREEERRKGEADMDCLTCGVYVGPTLTQPPHRTKPGSKPPRDLKRMVLLVEGCLVSGFAIGGRFCISMTS</sequence>
<dbReference type="Pfam" id="PF04646">
    <property type="entry name" value="DUF604"/>
    <property type="match status" value="1"/>
</dbReference>
<evidence type="ECO:0000313" key="2">
    <source>
        <dbReference type="EMBL" id="BAD53989.1"/>
    </source>
</evidence>
<protein>
    <submittedName>
        <fullName evidence="3">Fringe-related protein-like</fullName>
    </submittedName>
</protein>
<dbReference type="AlphaFoldDB" id="Q5Z5C8"/>
<feature type="compositionally biased region" description="Basic and acidic residues" evidence="1">
    <location>
        <begin position="324"/>
        <end position="341"/>
    </location>
</feature>
<dbReference type="PANTHER" id="PTHR10811">
    <property type="entry name" value="FRINGE-RELATED"/>
    <property type="match status" value="1"/>
</dbReference>
<accession>Q5Z5C8</accession>
<reference evidence="4" key="4">
    <citation type="journal article" date="2008" name="Nucleic Acids Res.">
        <title>The rice annotation project database (RAP-DB): 2008 update.</title>
        <authorList>
            <consortium name="The rice annotation project (RAP)"/>
        </authorList>
    </citation>
    <scope>GENOME REANNOTATION</scope>
    <source>
        <strain evidence="4">cv. Nipponbare</strain>
    </source>
</reference>
<feature type="region of interest" description="Disordered" evidence="1">
    <location>
        <begin position="51"/>
        <end position="134"/>
    </location>
</feature>
<organism evidence="3 4">
    <name type="scientific">Oryza sativa subsp. japonica</name>
    <name type="common">Rice</name>
    <dbReference type="NCBI Taxonomy" id="39947"/>
    <lineage>
        <taxon>Eukaryota</taxon>
        <taxon>Viridiplantae</taxon>
        <taxon>Streptophyta</taxon>
        <taxon>Embryophyta</taxon>
        <taxon>Tracheophyta</taxon>
        <taxon>Spermatophyta</taxon>
        <taxon>Magnoliopsida</taxon>
        <taxon>Liliopsida</taxon>
        <taxon>Poales</taxon>
        <taxon>Poaceae</taxon>
        <taxon>BOP clade</taxon>
        <taxon>Oryzoideae</taxon>
        <taxon>Oryzeae</taxon>
        <taxon>Oryzinae</taxon>
        <taxon>Oryza</taxon>
        <taxon>Oryza sativa</taxon>
    </lineage>
</organism>
<dbReference type="Proteomes" id="UP000000763">
    <property type="component" value="Chromosome 6"/>
</dbReference>
<feature type="region of interest" description="Disordered" evidence="1">
    <location>
        <begin position="323"/>
        <end position="350"/>
    </location>
</feature>